<dbReference type="Gene3D" id="3.40.190.290">
    <property type="match status" value="1"/>
</dbReference>
<dbReference type="STRING" id="1291052.FC18_GL000846"/>
<feature type="domain" description="HTH lysR-type" evidence="5">
    <location>
        <begin position="17"/>
        <end position="74"/>
    </location>
</feature>
<dbReference type="CDD" id="cd05466">
    <property type="entry name" value="PBP2_LTTR_substrate"/>
    <property type="match status" value="1"/>
</dbReference>
<dbReference type="PROSITE" id="PS50931">
    <property type="entry name" value="HTH_LYSR"/>
    <property type="match status" value="1"/>
</dbReference>
<dbReference type="EMBL" id="AYYO01000010">
    <property type="protein sequence ID" value="KRM56060.1"/>
    <property type="molecule type" value="Genomic_DNA"/>
</dbReference>
<keyword evidence="7" id="KW-1185">Reference proteome</keyword>
<comment type="caution">
    <text evidence="6">The sequence shown here is derived from an EMBL/GenBank/DDBJ whole genome shotgun (WGS) entry which is preliminary data.</text>
</comment>
<evidence type="ECO:0000259" key="5">
    <source>
        <dbReference type="PROSITE" id="PS50931"/>
    </source>
</evidence>
<dbReference type="Proteomes" id="UP000051679">
    <property type="component" value="Unassembled WGS sequence"/>
</dbReference>
<reference evidence="6 7" key="1">
    <citation type="journal article" date="2015" name="Genome Announc.">
        <title>Expanding the biotechnology potential of lactobacilli through comparative genomics of 213 strains and associated genera.</title>
        <authorList>
            <person name="Sun Z."/>
            <person name="Harris H.M."/>
            <person name="McCann A."/>
            <person name="Guo C."/>
            <person name="Argimon S."/>
            <person name="Zhang W."/>
            <person name="Yang X."/>
            <person name="Jeffery I.B."/>
            <person name="Cooney J.C."/>
            <person name="Kagawa T.F."/>
            <person name="Liu W."/>
            <person name="Song Y."/>
            <person name="Salvetti E."/>
            <person name="Wrobel A."/>
            <person name="Rasinkangas P."/>
            <person name="Parkhill J."/>
            <person name="Rea M.C."/>
            <person name="O'Sullivan O."/>
            <person name="Ritari J."/>
            <person name="Douillard F.P."/>
            <person name="Paul Ross R."/>
            <person name="Yang R."/>
            <person name="Briner A.E."/>
            <person name="Felis G.E."/>
            <person name="de Vos W.M."/>
            <person name="Barrangou R."/>
            <person name="Klaenhammer T.R."/>
            <person name="Caufield P.W."/>
            <person name="Cui Y."/>
            <person name="Zhang H."/>
            <person name="O'Toole P.W."/>
        </authorList>
    </citation>
    <scope>NUCLEOTIDE SEQUENCE [LARGE SCALE GENOMIC DNA]</scope>
    <source>
        <strain evidence="6 7">DSM 20505</strain>
    </source>
</reference>
<keyword evidence="4" id="KW-0804">Transcription</keyword>
<dbReference type="PANTHER" id="PTHR30346:SF28">
    <property type="entry name" value="HTH-TYPE TRANSCRIPTIONAL REGULATOR CYNR"/>
    <property type="match status" value="1"/>
</dbReference>
<dbReference type="FunFam" id="1.10.10.10:FF:000001">
    <property type="entry name" value="LysR family transcriptional regulator"/>
    <property type="match status" value="1"/>
</dbReference>
<evidence type="ECO:0000256" key="2">
    <source>
        <dbReference type="ARBA" id="ARBA00023015"/>
    </source>
</evidence>
<dbReference type="GO" id="GO:0032993">
    <property type="term" value="C:protein-DNA complex"/>
    <property type="evidence" value="ECO:0007669"/>
    <property type="project" value="TreeGrafter"/>
</dbReference>
<dbReference type="SUPFAM" id="SSF46785">
    <property type="entry name" value="Winged helix' DNA-binding domain"/>
    <property type="match status" value="1"/>
</dbReference>
<dbReference type="GO" id="GO:0003677">
    <property type="term" value="F:DNA binding"/>
    <property type="evidence" value="ECO:0007669"/>
    <property type="project" value="UniProtKB-KW"/>
</dbReference>
<proteinExistence type="inferred from homology"/>
<dbReference type="InterPro" id="IPR000847">
    <property type="entry name" value="LysR_HTH_N"/>
</dbReference>
<organism evidence="6 7">
    <name type="scientific">Lacticaseibacillus sharpeae JCM 1186 = DSM 20505</name>
    <dbReference type="NCBI Taxonomy" id="1291052"/>
    <lineage>
        <taxon>Bacteria</taxon>
        <taxon>Bacillati</taxon>
        <taxon>Bacillota</taxon>
        <taxon>Bacilli</taxon>
        <taxon>Lactobacillales</taxon>
        <taxon>Lactobacillaceae</taxon>
        <taxon>Lacticaseibacillus</taxon>
    </lineage>
</organism>
<dbReference type="PATRIC" id="fig|1291052.5.peg.862"/>
<evidence type="ECO:0000313" key="7">
    <source>
        <dbReference type="Proteomes" id="UP000051679"/>
    </source>
</evidence>
<dbReference type="PANTHER" id="PTHR30346">
    <property type="entry name" value="TRANSCRIPTIONAL DUAL REGULATOR HCAR-RELATED"/>
    <property type="match status" value="1"/>
</dbReference>
<dbReference type="Pfam" id="PF03466">
    <property type="entry name" value="LysR_substrate"/>
    <property type="match status" value="1"/>
</dbReference>
<protein>
    <submittedName>
        <fullName evidence="6">LysR family transcriptional regulator</fullName>
    </submittedName>
</protein>
<keyword evidence="3" id="KW-0238">DNA-binding</keyword>
<dbReference type="Pfam" id="PF00126">
    <property type="entry name" value="HTH_1"/>
    <property type="match status" value="1"/>
</dbReference>
<dbReference type="SUPFAM" id="SSF53850">
    <property type="entry name" value="Periplasmic binding protein-like II"/>
    <property type="match status" value="1"/>
</dbReference>
<dbReference type="InterPro" id="IPR036390">
    <property type="entry name" value="WH_DNA-bd_sf"/>
</dbReference>
<dbReference type="GO" id="GO:0003700">
    <property type="term" value="F:DNA-binding transcription factor activity"/>
    <property type="evidence" value="ECO:0007669"/>
    <property type="project" value="InterPro"/>
</dbReference>
<evidence type="ECO:0000256" key="4">
    <source>
        <dbReference type="ARBA" id="ARBA00023163"/>
    </source>
</evidence>
<dbReference type="InterPro" id="IPR036388">
    <property type="entry name" value="WH-like_DNA-bd_sf"/>
</dbReference>
<name>A0A0R1ZYN3_9LACO</name>
<evidence type="ECO:0000256" key="3">
    <source>
        <dbReference type="ARBA" id="ARBA00023125"/>
    </source>
</evidence>
<dbReference type="InterPro" id="IPR005119">
    <property type="entry name" value="LysR_subst-bd"/>
</dbReference>
<sequence>MVYNNSNHSRKYWRHPMDTSKITTFVDLAATLSFTTTAENLYLTQATVSKHIQSLEKELGVKLFARTQHSVELTAAGQAMLNPARNLVADDRGIRNAIEVAQNQDERKLRVSTIPTIANYHALAALTSFHQLHPELQLQIQDEESNNLRGKLDRGATDIIFTRTFSGEDSDLEQIPTETDAFVAIMPRDHPLAKAKAIDFGQLASDNLLVLGETSNMYRPFLALTQLAGFRPEITYNGERIDLILDLVNSGMGIGVLMAKSASLQNHPALVKVPLRQQVTSQLVFARKPGHHAPASEQLWQFLAHKFA</sequence>
<evidence type="ECO:0000313" key="6">
    <source>
        <dbReference type="EMBL" id="KRM56060.1"/>
    </source>
</evidence>
<gene>
    <name evidence="6" type="ORF">FC18_GL000846</name>
</gene>
<accession>A0A0R1ZYN3</accession>
<keyword evidence="2" id="KW-0805">Transcription regulation</keyword>
<dbReference type="Gene3D" id="1.10.10.10">
    <property type="entry name" value="Winged helix-like DNA-binding domain superfamily/Winged helix DNA-binding domain"/>
    <property type="match status" value="1"/>
</dbReference>
<comment type="similarity">
    <text evidence="1">Belongs to the LysR transcriptional regulatory family.</text>
</comment>
<dbReference type="PRINTS" id="PR00039">
    <property type="entry name" value="HTHLYSR"/>
</dbReference>
<dbReference type="AlphaFoldDB" id="A0A0R1ZYN3"/>
<evidence type="ECO:0000256" key="1">
    <source>
        <dbReference type="ARBA" id="ARBA00009437"/>
    </source>
</evidence>
<dbReference type="OrthoDB" id="119203at2"/>